<name>A0A0A8XZ83_ARUDO</name>
<sequence length="26" mass="2871">MCNSCSMLLVPDTGIRANRFLDKSAK</sequence>
<organism evidence="1">
    <name type="scientific">Arundo donax</name>
    <name type="common">Giant reed</name>
    <name type="synonym">Donax arundinaceus</name>
    <dbReference type="NCBI Taxonomy" id="35708"/>
    <lineage>
        <taxon>Eukaryota</taxon>
        <taxon>Viridiplantae</taxon>
        <taxon>Streptophyta</taxon>
        <taxon>Embryophyta</taxon>
        <taxon>Tracheophyta</taxon>
        <taxon>Spermatophyta</taxon>
        <taxon>Magnoliopsida</taxon>
        <taxon>Liliopsida</taxon>
        <taxon>Poales</taxon>
        <taxon>Poaceae</taxon>
        <taxon>PACMAD clade</taxon>
        <taxon>Arundinoideae</taxon>
        <taxon>Arundineae</taxon>
        <taxon>Arundo</taxon>
    </lineage>
</organism>
<evidence type="ECO:0000313" key="1">
    <source>
        <dbReference type="EMBL" id="JAD19146.1"/>
    </source>
</evidence>
<dbReference type="AlphaFoldDB" id="A0A0A8XZ83"/>
<dbReference type="EMBL" id="GBRH01278749">
    <property type="protein sequence ID" value="JAD19146.1"/>
    <property type="molecule type" value="Transcribed_RNA"/>
</dbReference>
<reference evidence="1" key="1">
    <citation type="submission" date="2014-09" db="EMBL/GenBank/DDBJ databases">
        <authorList>
            <person name="Magalhaes I.L.F."/>
            <person name="Oliveira U."/>
            <person name="Santos F.R."/>
            <person name="Vidigal T.H.D.A."/>
            <person name="Brescovit A.D."/>
            <person name="Santos A.J."/>
        </authorList>
    </citation>
    <scope>NUCLEOTIDE SEQUENCE</scope>
    <source>
        <tissue evidence="1">Shoot tissue taken approximately 20 cm above the soil surface</tissue>
    </source>
</reference>
<accession>A0A0A8XZ83</accession>
<protein>
    <submittedName>
        <fullName evidence="1">Uncharacterized protein</fullName>
    </submittedName>
</protein>
<reference evidence="1" key="2">
    <citation type="journal article" date="2015" name="Data Brief">
        <title>Shoot transcriptome of the giant reed, Arundo donax.</title>
        <authorList>
            <person name="Barrero R.A."/>
            <person name="Guerrero F.D."/>
            <person name="Moolhuijzen P."/>
            <person name="Goolsby J.A."/>
            <person name="Tidwell J."/>
            <person name="Bellgard S.E."/>
            <person name="Bellgard M.I."/>
        </authorList>
    </citation>
    <scope>NUCLEOTIDE SEQUENCE</scope>
    <source>
        <tissue evidence="1">Shoot tissue taken approximately 20 cm above the soil surface</tissue>
    </source>
</reference>
<proteinExistence type="predicted"/>